<evidence type="ECO:0000256" key="9">
    <source>
        <dbReference type="ARBA" id="ARBA00022989"/>
    </source>
</evidence>
<evidence type="ECO:0000256" key="11">
    <source>
        <dbReference type="ARBA" id="ARBA00023136"/>
    </source>
</evidence>
<keyword evidence="9 12" id="KW-1133">Transmembrane helix</keyword>
<evidence type="ECO:0000256" key="8">
    <source>
        <dbReference type="ARBA" id="ARBA00022982"/>
    </source>
</evidence>
<name>A0A0G2SJP2_9ALTE</name>
<feature type="transmembrane region" description="Helical" evidence="12">
    <location>
        <begin position="54"/>
        <end position="75"/>
    </location>
</feature>
<reference evidence="13" key="1">
    <citation type="submission" date="2014-05" db="EMBL/GenBank/DDBJ databases">
        <title>Identification and characterization of a chromate resistance determinant in a Cr(VI)-hyper-resistant bacterium Alishewanella sp. HW16.</title>
        <authorList>
            <person name="Li L."/>
        </authorList>
    </citation>
    <scope>NUCLEOTIDE SEQUENCE</scope>
    <source>
        <strain evidence="13">HW16</strain>
    </source>
</reference>
<keyword evidence="6 12" id="KW-0812">Transmembrane</keyword>
<feature type="transmembrane region" description="Helical" evidence="12">
    <location>
        <begin position="319"/>
        <end position="343"/>
    </location>
</feature>
<dbReference type="GO" id="GO:0019646">
    <property type="term" value="P:aerobic electron transport chain"/>
    <property type="evidence" value="ECO:0007669"/>
    <property type="project" value="InterPro"/>
</dbReference>
<dbReference type="PIRSF" id="PIRSF006446">
    <property type="entry name" value="Cyt_quinol_oxidase_1"/>
    <property type="match status" value="1"/>
</dbReference>
<keyword evidence="8 12" id="KW-0249">Electron transport</keyword>
<dbReference type="PANTHER" id="PTHR30365:SF14">
    <property type="entry name" value="CYTOCHROME BD MENAQUINOL OXIDASE SUBUNIT I-RELATED"/>
    <property type="match status" value="1"/>
</dbReference>
<protein>
    <submittedName>
        <fullName evidence="13">Cytochrome bd subunit I</fullName>
    </submittedName>
</protein>
<proteinExistence type="inferred from homology"/>
<evidence type="ECO:0000256" key="5">
    <source>
        <dbReference type="ARBA" id="ARBA00022617"/>
    </source>
</evidence>
<comment type="similarity">
    <text evidence="2 12">Belongs to the cytochrome ubiquinol oxidase subunit 1 family.</text>
</comment>
<organism evidence="13">
    <name type="scientific">Alishewanella sp. HW16</name>
    <dbReference type="NCBI Taxonomy" id="1208711"/>
    <lineage>
        <taxon>Bacteria</taxon>
        <taxon>Pseudomonadati</taxon>
        <taxon>Pseudomonadota</taxon>
        <taxon>Gammaproteobacteria</taxon>
        <taxon>Alteromonadales</taxon>
        <taxon>Alteromonadaceae</taxon>
        <taxon>Alishewanella</taxon>
    </lineage>
</organism>
<evidence type="ECO:0000256" key="10">
    <source>
        <dbReference type="ARBA" id="ARBA00023004"/>
    </source>
</evidence>
<keyword evidence="5 12" id="KW-0349">Heme</keyword>
<dbReference type="Pfam" id="PF01654">
    <property type="entry name" value="Cyt_bd_oxida_I"/>
    <property type="match status" value="1"/>
</dbReference>
<evidence type="ECO:0000256" key="2">
    <source>
        <dbReference type="ARBA" id="ARBA00009819"/>
    </source>
</evidence>
<keyword evidence="10 12" id="KW-0408">Iron</keyword>
<feature type="transmembrane region" description="Helical" evidence="12">
    <location>
        <begin position="218"/>
        <end position="235"/>
    </location>
</feature>
<feature type="transmembrane region" description="Helical" evidence="12">
    <location>
        <begin position="355"/>
        <end position="374"/>
    </location>
</feature>
<evidence type="ECO:0000256" key="6">
    <source>
        <dbReference type="ARBA" id="ARBA00022692"/>
    </source>
</evidence>
<dbReference type="GO" id="GO:0009055">
    <property type="term" value="F:electron transfer activity"/>
    <property type="evidence" value="ECO:0007669"/>
    <property type="project" value="UniProtKB-UniRule"/>
</dbReference>
<dbReference type="PANTHER" id="PTHR30365">
    <property type="entry name" value="CYTOCHROME D UBIQUINOL OXIDASE"/>
    <property type="match status" value="1"/>
</dbReference>
<evidence type="ECO:0000256" key="7">
    <source>
        <dbReference type="ARBA" id="ARBA00022723"/>
    </source>
</evidence>
<keyword evidence="4 12" id="KW-1003">Cell membrane</keyword>
<dbReference type="GO" id="GO:0046872">
    <property type="term" value="F:metal ion binding"/>
    <property type="evidence" value="ECO:0007669"/>
    <property type="project" value="UniProtKB-UniRule"/>
</dbReference>
<evidence type="ECO:0000313" key="13">
    <source>
        <dbReference type="EMBL" id="AJQ20742.1"/>
    </source>
</evidence>
<dbReference type="EMBL" id="KJ818850">
    <property type="protein sequence ID" value="AJQ20742.1"/>
    <property type="molecule type" value="Genomic_DNA"/>
</dbReference>
<evidence type="ECO:0000256" key="3">
    <source>
        <dbReference type="ARBA" id="ARBA00022448"/>
    </source>
</evidence>
<keyword evidence="11 12" id="KW-0472">Membrane</keyword>
<keyword evidence="7 12" id="KW-0479">Metal-binding</keyword>
<accession>A0A0G2SJP2</accession>
<dbReference type="AlphaFoldDB" id="A0A0G2SJP2"/>
<keyword evidence="3 12" id="KW-0813">Transport</keyword>
<feature type="transmembrane region" description="Helical" evidence="12">
    <location>
        <begin position="12"/>
        <end position="34"/>
    </location>
</feature>
<evidence type="ECO:0000256" key="4">
    <source>
        <dbReference type="ARBA" id="ARBA00022475"/>
    </source>
</evidence>
<dbReference type="GO" id="GO:0016682">
    <property type="term" value="F:oxidoreductase activity, acting on diphenols and related substances as donors, oxygen as acceptor"/>
    <property type="evidence" value="ECO:0007669"/>
    <property type="project" value="TreeGrafter"/>
</dbReference>
<dbReference type="InterPro" id="IPR002585">
    <property type="entry name" value="Cyt-d_ubiquinol_oxidase_su_1"/>
</dbReference>
<feature type="transmembrane region" description="Helical" evidence="12">
    <location>
        <begin position="95"/>
        <end position="116"/>
    </location>
</feature>
<dbReference type="GO" id="GO:0020037">
    <property type="term" value="F:heme binding"/>
    <property type="evidence" value="ECO:0007669"/>
    <property type="project" value="TreeGrafter"/>
</dbReference>
<evidence type="ECO:0000256" key="12">
    <source>
        <dbReference type="PIRNR" id="PIRNR006446"/>
    </source>
</evidence>
<feature type="transmembrane region" description="Helical" evidence="12">
    <location>
        <begin position="401"/>
        <end position="420"/>
    </location>
</feature>
<feature type="transmembrane region" description="Helical" evidence="12">
    <location>
        <begin position="185"/>
        <end position="206"/>
    </location>
</feature>
<dbReference type="GO" id="GO:0005886">
    <property type="term" value="C:plasma membrane"/>
    <property type="evidence" value="ECO:0007669"/>
    <property type="project" value="UniProtKB-SubCell"/>
</dbReference>
<comment type="subcellular location">
    <subcellularLocation>
        <location evidence="12">Cell inner membrane</location>
    </subcellularLocation>
    <subcellularLocation>
        <location evidence="1">Cell membrane</location>
        <topology evidence="1">Multi-pass membrane protein</topology>
    </subcellularLocation>
</comment>
<evidence type="ECO:0000256" key="1">
    <source>
        <dbReference type="ARBA" id="ARBA00004651"/>
    </source>
</evidence>
<gene>
    <name evidence="13" type="primary">cydA</name>
</gene>
<feature type="transmembrane region" description="Helical" evidence="12">
    <location>
        <begin position="128"/>
        <end position="151"/>
    </location>
</feature>
<sequence>MLDTLLLSRIQFAANISFHILFPTITIALGWLLVYFKIRFDLSQHPVWMRAYRFWVKVFALTFALGVVSGITMSFQFGTNWPGFMETVGNIAGPLLAYEILTAFFLEATMLGIMLFGFNKVPRWLHTLATLLVAIGTTLSAFWILVLNSWMQTPVGFEMRDGVAHATDWLAIIFNPSFPYRFTHMLLASALTVCFLVAGISAYRLYRGDNKKAPRLTLKTALFTAAVLAPTQAFVGDLHGLNTLEHQPQKIAAMEGIWHTQQGAPLVLFAIPDAETQTNRFALEIPKLASLILTHDLNGELKGINEFPDAHPPVAPVFYSFRVMVGIGVLMLAVAWWCSLRLYRKGELSPLQYKVLIGMSFSGWIATLAGWYVTEIGRQPYLVYGVLKTSDAVTTVASEQVALTLIMYLALYVVLLLAYVKTLFWLAKRAIEVEEYDLSLPGLPEQKAKLANEGVEA</sequence>
<dbReference type="GO" id="GO:0070069">
    <property type="term" value="C:cytochrome complex"/>
    <property type="evidence" value="ECO:0007669"/>
    <property type="project" value="UniProtKB-UniRule"/>
</dbReference>